<dbReference type="PANTHER" id="PTHR30295:SF0">
    <property type="entry name" value="BACTERIOFERRITIN"/>
    <property type="match status" value="1"/>
</dbReference>
<keyword evidence="3 7" id="KW-0409">Iron storage</keyword>
<proteinExistence type="inferred from homology"/>
<feature type="binding site" evidence="8">
    <location>
        <position position="50"/>
    </location>
    <ligand>
        <name>Fe cation</name>
        <dbReference type="ChEBI" id="CHEBI:24875"/>
        <label>3</label>
    </ligand>
</feature>
<dbReference type="GO" id="GO:0006826">
    <property type="term" value="P:iron ion transport"/>
    <property type="evidence" value="ECO:0007669"/>
    <property type="project" value="InterPro"/>
</dbReference>
<feature type="binding site" evidence="8">
    <location>
        <position position="94"/>
    </location>
    <ligand>
        <name>Fe cation</name>
        <dbReference type="ChEBI" id="CHEBI:24875"/>
        <label>2</label>
    </ligand>
</feature>
<evidence type="ECO:0000256" key="3">
    <source>
        <dbReference type="ARBA" id="ARBA00022434"/>
    </source>
</evidence>
<dbReference type="PANTHER" id="PTHR30295">
    <property type="entry name" value="BACTERIOFERRITIN"/>
    <property type="match status" value="1"/>
</dbReference>
<dbReference type="NCBIfam" id="TIGR00754">
    <property type="entry name" value="bfr"/>
    <property type="match status" value="1"/>
</dbReference>
<evidence type="ECO:0000256" key="7">
    <source>
        <dbReference type="PIRNR" id="PIRNR002560"/>
    </source>
</evidence>
<organism evidence="11 12">
    <name type="scientific">Zymomonas mobilis subsp. mobilis (strain ATCC 10988 / DSM 424 / LMG 404 / NCIMB 8938 / NRRL B-806 / ZM1)</name>
    <dbReference type="NCBI Taxonomy" id="555217"/>
    <lineage>
        <taxon>Bacteria</taxon>
        <taxon>Pseudomonadati</taxon>
        <taxon>Pseudomonadota</taxon>
        <taxon>Alphaproteobacteria</taxon>
        <taxon>Sphingomonadales</taxon>
        <taxon>Zymomonadaceae</taxon>
        <taxon>Zymomonas</taxon>
    </lineage>
</organism>
<dbReference type="GO" id="GO:0005829">
    <property type="term" value="C:cytosol"/>
    <property type="evidence" value="ECO:0007669"/>
    <property type="project" value="TreeGrafter"/>
</dbReference>
<comment type="catalytic activity">
    <reaction evidence="7">
        <text>4 Fe(2+) + O2 + 4 H(+) = 4 Fe(3+) + 2 H2O</text>
        <dbReference type="Rhea" id="RHEA:11148"/>
        <dbReference type="ChEBI" id="CHEBI:15377"/>
        <dbReference type="ChEBI" id="CHEBI:15378"/>
        <dbReference type="ChEBI" id="CHEBI:15379"/>
        <dbReference type="ChEBI" id="CHEBI:29033"/>
        <dbReference type="ChEBI" id="CHEBI:29034"/>
        <dbReference type="EC" id="1.16.3.1"/>
    </reaction>
</comment>
<dbReference type="KEGG" id="zmm:Zmob_1697"/>
<dbReference type="Pfam" id="PF00210">
    <property type="entry name" value="Ferritin"/>
    <property type="match status" value="1"/>
</dbReference>
<dbReference type="Gene3D" id="1.20.1260.10">
    <property type="match status" value="1"/>
</dbReference>
<feature type="domain" description="Ferritin-like diiron" evidence="10">
    <location>
        <begin position="1"/>
        <end position="146"/>
    </location>
</feature>
<feature type="binding site" evidence="8">
    <location>
        <position position="128"/>
    </location>
    <ligand>
        <name>Fe cation</name>
        <dbReference type="ChEBI" id="CHEBI:24875"/>
        <label>1</label>
    </ligand>
</feature>
<comment type="cofactor">
    <cofactor evidence="1">
        <name>heme b</name>
        <dbReference type="ChEBI" id="CHEBI:60344"/>
    </cofactor>
</comment>
<feature type="binding site" evidence="8">
    <location>
        <position position="18"/>
    </location>
    <ligand>
        <name>Fe cation</name>
        <dbReference type="ChEBI" id="CHEBI:24875"/>
        <label>1</label>
    </ligand>
</feature>
<dbReference type="AlphaFoldDB" id="A0A0H3G4E9"/>
<dbReference type="GO" id="GO:0020037">
    <property type="term" value="F:heme binding"/>
    <property type="evidence" value="ECO:0007669"/>
    <property type="project" value="TreeGrafter"/>
</dbReference>
<dbReference type="GO" id="GO:0008199">
    <property type="term" value="F:ferric iron binding"/>
    <property type="evidence" value="ECO:0007669"/>
    <property type="project" value="InterPro"/>
</dbReference>
<dbReference type="InterPro" id="IPR009040">
    <property type="entry name" value="Ferritin-like_diiron"/>
</dbReference>
<evidence type="ECO:0000256" key="8">
    <source>
        <dbReference type="PIRSR" id="PIRSR002560-1"/>
    </source>
</evidence>
<dbReference type="HOGENOM" id="CLU_104506_2_0_5"/>
<accession>A0A0H3G4E9</accession>
<dbReference type="GO" id="GO:0004322">
    <property type="term" value="F:ferroxidase activity"/>
    <property type="evidence" value="ECO:0007669"/>
    <property type="project" value="UniProtKB-EC"/>
</dbReference>
<comment type="function">
    <text evidence="7">Iron-storage protein, whose ferroxidase center binds Fe(2+), oxidizes it using dioxygen to Fe(3+), and participates in the subsequent Fe(3+) oxide mineral core formation within the central cavity of the BFR protein shell.</text>
</comment>
<evidence type="ECO:0000313" key="12">
    <source>
        <dbReference type="Proteomes" id="UP000001494"/>
    </source>
</evidence>
<protein>
    <recommendedName>
        <fullName evidence="7 9">Bacterioferritin</fullName>
        <ecNumber evidence="7">1.16.3.1</ecNumber>
    </recommendedName>
</protein>
<keyword evidence="4 9" id="KW-0349">Heme</keyword>
<dbReference type="PROSITE" id="PS00549">
    <property type="entry name" value="BACTERIOFERRITIN"/>
    <property type="match status" value="1"/>
</dbReference>
<evidence type="ECO:0000256" key="6">
    <source>
        <dbReference type="ARBA" id="ARBA00023004"/>
    </source>
</evidence>
<evidence type="ECO:0000256" key="2">
    <source>
        <dbReference type="ARBA" id="ARBA00008093"/>
    </source>
</evidence>
<dbReference type="CDD" id="cd00907">
    <property type="entry name" value="Bacterioferritin"/>
    <property type="match status" value="1"/>
</dbReference>
<evidence type="ECO:0000313" key="11">
    <source>
        <dbReference type="EMBL" id="AEH63510.1"/>
    </source>
</evidence>
<keyword evidence="6 7" id="KW-0408">Iron</keyword>
<feature type="binding site" evidence="8">
    <location>
        <position position="131"/>
    </location>
    <ligand>
        <name>Fe cation</name>
        <dbReference type="ChEBI" id="CHEBI:24875"/>
        <label>2</label>
    </ligand>
</feature>
<dbReference type="eggNOG" id="COG2193">
    <property type="taxonomic scope" value="Bacteria"/>
</dbReference>
<feature type="binding site" evidence="8">
    <location>
        <position position="54"/>
    </location>
    <ligand>
        <name>Fe cation</name>
        <dbReference type="ChEBI" id="CHEBI:24875"/>
        <label>1</label>
    </ligand>
</feature>
<feature type="binding site" evidence="8">
    <location>
        <position position="51"/>
    </location>
    <ligand>
        <name>Fe cation</name>
        <dbReference type="ChEBI" id="CHEBI:24875"/>
        <label>2</label>
    </ligand>
</feature>
<dbReference type="EMBL" id="CP002850">
    <property type="protein sequence ID" value="AEH63510.1"/>
    <property type="molecule type" value="Genomic_DNA"/>
</dbReference>
<name>A0A0H3G4E9_ZYMMA</name>
<gene>
    <name evidence="11" type="ordered locus">Zmob_1697</name>
</gene>
<dbReference type="PROSITE" id="PS50905">
    <property type="entry name" value="FERRITIN_LIKE"/>
    <property type="match status" value="1"/>
</dbReference>
<dbReference type="PIRSF" id="PIRSF002560">
    <property type="entry name" value="Bacterioferritin"/>
    <property type="match status" value="1"/>
</dbReference>
<dbReference type="Proteomes" id="UP000001494">
    <property type="component" value="Chromosome"/>
</dbReference>
<evidence type="ECO:0000256" key="9">
    <source>
        <dbReference type="RuleBase" id="RU000623"/>
    </source>
</evidence>
<dbReference type="PRINTS" id="PR00601">
    <property type="entry name" value="BACFERRITIN"/>
</dbReference>
<sequence length="163" mass="18620">MKGHKEVIDHLNTLLKSELTSINQYFLHYRIAEDWGIDKLADLERSNSIDEMKHADKLAKRLLFLEGFPNFQDIGHLRIGENVEEIIKADLALEVDDAIPLYKEAIQCCEKHSDFGTRDLLLSILKEEEGHADGLDTQLKLIERMGIQGYIQLNSQTAEASEE</sequence>
<feature type="binding site" evidence="8">
    <location>
        <position position="128"/>
    </location>
    <ligand>
        <name>Fe cation</name>
        <dbReference type="ChEBI" id="CHEBI:24875"/>
        <label>2</label>
    </ligand>
</feature>
<evidence type="ECO:0000256" key="1">
    <source>
        <dbReference type="ARBA" id="ARBA00001970"/>
    </source>
</evidence>
<evidence type="ECO:0000259" key="10">
    <source>
        <dbReference type="PROSITE" id="PS50905"/>
    </source>
</evidence>
<reference evidence="11 12" key="1">
    <citation type="journal article" date="2011" name="J. Bacteriol.">
        <title>Genome sequence of the ethanol-producing Zymomonas mobilis subsp. mobilis lectotype strain ATCC 10988.</title>
        <authorList>
            <person name="Pappas K.M."/>
            <person name="Kouvelis V.N."/>
            <person name="Saunders E."/>
            <person name="Brettin T.S."/>
            <person name="Bruce D."/>
            <person name="Detter C."/>
            <person name="Balakireva M."/>
            <person name="Han C.S."/>
            <person name="Savvakis G."/>
            <person name="Kyrpides N.C."/>
            <person name="Typas M.A."/>
        </authorList>
    </citation>
    <scope>NUCLEOTIDE SEQUENCE [LARGE SCALE GENOMIC DNA]</scope>
    <source>
        <strain evidence="12">ATCC 10988 / DSM 424 / CCUG 17860 / LMG 404 / NCIMB 8938 / NRRL B-806 / ZM1</strain>
    </source>
</reference>
<evidence type="ECO:0000256" key="5">
    <source>
        <dbReference type="ARBA" id="ARBA00022723"/>
    </source>
</evidence>
<feature type="binding site" description="axial binding residue" evidence="8">
    <location>
        <position position="52"/>
    </location>
    <ligand>
        <name>heme b</name>
        <dbReference type="ChEBI" id="CHEBI:60344"/>
        <note>ligand shared between dimeric partners</note>
    </ligand>
    <ligandPart>
        <name>Fe</name>
        <dbReference type="ChEBI" id="CHEBI:18248"/>
    </ligandPart>
</feature>
<dbReference type="InterPro" id="IPR009078">
    <property type="entry name" value="Ferritin-like_SF"/>
</dbReference>
<comment type="similarity">
    <text evidence="2 7 9">Belongs to the bacterioferritin family.</text>
</comment>
<feature type="binding site" evidence="8">
    <location>
        <position position="51"/>
    </location>
    <ligand>
        <name>Fe cation</name>
        <dbReference type="ChEBI" id="CHEBI:24875"/>
        <label>1</label>
    </ligand>
</feature>
<dbReference type="RefSeq" id="WP_014501217.1">
    <property type="nucleotide sequence ID" value="NC_017262.1"/>
</dbReference>
<dbReference type="GO" id="GO:0006879">
    <property type="term" value="P:intracellular iron ion homeostasis"/>
    <property type="evidence" value="ECO:0007669"/>
    <property type="project" value="UniProtKB-KW"/>
</dbReference>
<evidence type="ECO:0000256" key="4">
    <source>
        <dbReference type="ARBA" id="ARBA00022617"/>
    </source>
</evidence>
<dbReference type="InterPro" id="IPR008331">
    <property type="entry name" value="Ferritin_DPS_dom"/>
</dbReference>
<dbReference type="EC" id="1.16.3.1" evidence="7"/>
<dbReference type="InterPro" id="IPR002024">
    <property type="entry name" value="Bacterioferritin"/>
</dbReference>
<dbReference type="InterPro" id="IPR012347">
    <property type="entry name" value="Ferritin-like"/>
</dbReference>
<keyword evidence="5 7" id="KW-0479">Metal-binding</keyword>
<dbReference type="SUPFAM" id="SSF47240">
    <property type="entry name" value="Ferritin-like"/>
    <property type="match status" value="1"/>
</dbReference>
<dbReference type="OrthoDB" id="9800505at2"/>